<dbReference type="InterPro" id="IPR022742">
    <property type="entry name" value="Hydrolase_4"/>
</dbReference>
<dbReference type="PANTHER" id="PTHR22946:SF9">
    <property type="entry name" value="POLYKETIDE TRANSFERASE AF380"/>
    <property type="match status" value="1"/>
</dbReference>
<accession>A0A081FVA9</accession>
<dbReference type="OrthoDB" id="192696at2"/>
<dbReference type="InterPro" id="IPR016986">
    <property type="entry name" value="UCP031982_abhydr"/>
</dbReference>
<protein>
    <submittedName>
        <fullName evidence="4">Putative lipoprotein signal peptide</fullName>
    </submittedName>
</protein>
<dbReference type="InterPro" id="IPR029058">
    <property type="entry name" value="AB_hydrolase_fold"/>
</dbReference>
<organism evidence="4 5">
    <name type="scientific">Marinobacterium lacunae</name>
    <dbReference type="NCBI Taxonomy" id="1232683"/>
    <lineage>
        <taxon>Bacteria</taxon>
        <taxon>Pseudomonadati</taxon>
        <taxon>Pseudomonadota</taxon>
        <taxon>Gammaproteobacteria</taxon>
        <taxon>Oceanospirillales</taxon>
        <taxon>Oceanospirillaceae</taxon>
        <taxon>Marinobacterium</taxon>
    </lineage>
</organism>
<dbReference type="eggNOG" id="COG4188">
    <property type="taxonomic scope" value="Bacteria"/>
</dbReference>
<dbReference type="EMBL" id="JMQN01000048">
    <property type="protein sequence ID" value="KEA62464.1"/>
    <property type="molecule type" value="Genomic_DNA"/>
</dbReference>
<proteinExistence type="predicted"/>
<dbReference type="PIRSF" id="PIRSF031982">
    <property type="entry name" value="UCP031982_abhydr"/>
    <property type="match status" value="1"/>
</dbReference>
<comment type="caution">
    <text evidence="4">The sequence shown here is derived from an EMBL/GenBank/DDBJ whole genome shotgun (WGS) entry which is preliminary data.</text>
</comment>
<dbReference type="GO" id="GO:0052689">
    <property type="term" value="F:carboxylic ester hydrolase activity"/>
    <property type="evidence" value="ECO:0007669"/>
    <property type="project" value="UniProtKB-ARBA"/>
</dbReference>
<dbReference type="PATRIC" id="fig|1232683.4.peg.3301"/>
<keyword evidence="4" id="KW-0449">Lipoprotein</keyword>
<keyword evidence="1" id="KW-0378">Hydrolase</keyword>
<dbReference type="SUPFAM" id="SSF53474">
    <property type="entry name" value="alpha/beta-Hydrolases"/>
    <property type="match status" value="1"/>
</dbReference>
<feature type="domain" description="Serine aminopeptidase S33" evidence="3">
    <location>
        <begin position="68"/>
        <end position="173"/>
    </location>
</feature>
<dbReference type="Gene3D" id="3.40.50.1820">
    <property type="entry name" value="alpha/beta hydrolase"/>
    <property type="match status" value="1"/>
</dbReference>
<evidence type="ECO:0000313" key="5">
    <source>
        <dbReference type="Proteomes" id="UP000028252"/>
    </source>
</evidence>
<feature type="signal peptide" evidence="2">
    <location>
        <begin position="1"/>
        <end position="20"/>
    </location>
</feature>
<feature type="chain" id="PRO_5001757329" evidence="2">
    <location>
        <begin position="21"/>
        <end position="327"/>
    </location>
</feature>
<evidence type="ECO:0000256" key="1">
    <source>
        <dbReference type="ARBA" id="ARBA00022801"/>
    </source>
</evidence>
<dbReference type="Pfam" id="PF12146">
    <property type="entry name" value="Hydrolase_4"/>
    <property type="match status" value="1"/>
</dbReference>
<reference evidence="4 5" key="1">
    <citation type="submission" date="2014-04" db="EMBL/GenBank/DDBJ databases">
        <title>Marinobacterium kochiensis sp. nov., isolated from sediment sample collected from Kochi backwaters in Kerala, India.</title>
        <authorList>
            <person name="Singh A."/>
            <person name="Pinnaka A.K."/>
        </authorList>
    </citation>
    <scope>NUCLEOTIDE SEQUENCE [LARGE SCALE GENOMIC DNA]</scope>
    <source>
        <strain evidence="4 5">AK27</strain>
    </source>
</reference>
<dbReference type="PANTHER" id="PTHR22946">
    <property type="entry name" value="DIENELACTONE HYDROLASE DOMAIN-CONTAINING PROTEIN-RELATED"/>
    <property type="match status" value="1"/>
</dbReference>
<dbReference type="AlphaFoldDB" id="A0A081FVA9"/>
<keyword evidence="2" id="KW-0732">Signal</keyword>
<dbReference type="STRING" id="1232683.ADIMK_3355"/>
<gene>
    <name evidence="4" type="ORF">ADIMK_3355</name>
</gene>
<dbReference type="InterPro" id="IPR050261">
    <property type="entry name" value="FrsA_esterase"/>
</dbReference>
<evidence type="ECO:0000256" key="2">
    <source>
        <dbReference type="SAM" id="SignalP"/>
    </source>
</evidence>
<sequence>MGAAALLTFVLCIVSASAGAVGFTRIVDNEAAGMALGVWYPSDTPVPEQANTPFRQALALDAPVAGTHRPLVVISHGYGGWMGGHADLALALAEAGYVVVAPEHPGNNSNDESAPPARWLVSRPMDITRVLDFMLQSWSDASRIDADRVGVYGFSAGGYTALVAAGGKPDFVKASNYCNEAPDEFICSEGVLDDLDPSVQTGLVGAVAGDRRIGAISIAAPGLAFAFDSEGLQGVSVPVQIWSGELDQRVPDASNAVPLARDLPNGAQLHRVEDAGHFAFMVPCNPRLKEVNPRIWQMVCIDSDGFDRAVFHTELNREIRDFFDRSL</sequence>
<keyword evidence="5" id="KW-1185">Reference proteome</keyword>
<evidence type="ECO:0000259" key="3">
    <source>
        <dbReference type="Pfam" id="PF12146"/>
    </source>
</evidence>
<name>A0A081FVA9_9GAMM</name>
<dbReference type="Proteomes" id="UP000028252">
    <property type="component" value="Unassembled WGS sequence"/>
</dbReference>
<evidence type="ECO:0000313" key="4">
    <source>
        <dbReference type="EMBL" id="KEA62464.1"/>
    </source>
</evidence>